<dbReference type="PANTHER" id="PTHR30204">
    <property type="entry name" value="REDOX-CYCLING DRUG-SENSING TRANSCRIPTIONAL ACTIVATOR SOXR"/>
    <property type="match status" value="1"/>
</dbReference>
<keyword evidence="4" id="KW-1185">Reference proteome</keyword>
<dbReference type="Pfam" id="PF13411">
    <property type="entry name" value="MerR_1"/>
    <property type="match status" value="1"/>
</dbReference>
<dbReference type="InterPro" id="IPR009061">
    <property type="entry name" value="DNA-bd_dom_put_sf"/>
</dbReference>
<reference evidence="3 4" key="1">
    <citation type="submission" date="2020-08" db="EMBL/GenBank/DDBJ databases">
        <title>Genome Sequencing of Nocardia wallacei strain FMUON74 and assembly.</title>
        <authorList>
            <person name="Toyokawa M."/>
            <person name="Uesaka K."/>
        </authorList>
    </citation>
    <scope>NUCLEOTIDE SEQUENCE [LARGE SCALE GENOMIC DNA]</scope>
    <source>
        <strain evidence="3 4">FMUON74</strain>
    </source>
</reference>
<proteinExistence type="predicted"/>
<sequence length="307" mass="33185">MIDDTPGGGSIGIGELSRRTGVPVRTIRFYCDEAVLESRRTSGGHRVFDPAVAVDRLLLVRRLRALGLGLGAIVDVLAGATTIEDAVATERAALDAELAVLAWRRAALLAVESAPPAARLGHLEPLAAVADRGGAQDAVVTFWRRVLTPLPPATIEAFLSMHVPALPVAPQPWHVLVYAELSTLAADPTFRVAMSRRLRQSDGGRIRHERELLGGVGEACEAVGRLLAAHQSPRPGPELDRFVAAHAAAREERDTPRFRRRLLCGAKVPDHRIPRYWQLTSEVTGTVTVGDAQHWLLQALALGLDDR</sequence>
<dbReference type="SMART" id="SM00422">
    <property type="entry name" value="HTH_MERR"/>
    <property type="match status" value="1"/>
</dbReference>
<dbReference type="Proteomes" id="UP000516173">
    <property type="component" value="Chromosome"/>
</dbReference>
<evidence type="ECO:0000259" key="2">
    <source>
        <dbReference type="PROSITE" id="PS50937"/>
    </source>
</evidence>
<dbReference type="KEGG" id="nwl:NWFMUON74_24960"/>
<gene>
    <name evidence="3" type="ORF">NWFMUON74_24960</name>
</gene>
<accession>A0A7G1KN64</accession>
<evidence type="ECO:0000256" key="1">
    <source>
        <dbReference type="ARBA" id="ARBA00023125"/>
    </source>
</evidence>
<dbReference type="GO" id="GO:0003700">
    <property type="term" value="F:DNA-binding transcription factor activity"/>
    <property type="evidence" value="ECO:0007669"/>
    <property type="project" value="InterPro"/>
</dbReference>
<keyword evidence="1" id="KW-0238">DNA-binding</keyword>
<organism evidence="3 4">
    <name type="scientific">Nocardia wallacei</name>
    <dbReference type="NCBI Taxonomy" id="480035"/>
    <lineage>
        <taxon>Bacteria</taxon>
        <taxon>Bacillati</taxon>
        <taxon>Actinomycetota</taxon>
        <taxon>Actinomycetes</taxon>
        <taxon>Mycobacteriales</taxon>
        <taxon>Nocardiaceae</taxon>
        <taxon>Nocardia</taxon>
    </lineage>
</organism>
<dbReference type="AlphaFoldDB" id="A0A7G1KN64"/>
<dbReference type="PANTHER" id="PTHR30204:SF93">
    <property type="entry name" value="HTH MERR-TYPE DOMAIN-CONTAINING PROTEIN"/>
    <property type="match status" value="1"/>
</dbReference>
<protein>
    <submittedName>
        <fullName evidence="3">MerR family transcriptional regulator</fullName>
    </submittedName>
</protein>
<dbReference type="Gene3D" id="1.10.1660.10">
    <property type="match status" value="1"/>
</dbReference>
<dbReference type="InterPro" id="IPR000551">
    <property type="entry name" value="MerR-type_HTH_dom"/>
</dbReference>
<dbReference type="InterPro" id="IPR047057">
    <property type="entry name" value="MerR_fam"/>
</dbReference>
<evidence type="ECO:0000313" key="4">
    <source>
        <dbReference type="Proteomes" id="UP000516173"/>
    </source>
</evidence>
<dbReference type="GO" id="GO:0003677">
    <property type="term" value="F:DNA binding"/>
    <property type="evidence" value="ECO:0007669"/>
    <property type="project" value="UniProtKB-KW"/>
</dbReference>
<name>A0A7G1KN64_9NOCA</name>
<evidence type="ECO:0000313" key="3">
    <source>
        <dbReference type="EMBL" id="BCK54724.1"/>
    </source>
</evidence>
<dbReference type="PROSITE" id="PS50937">
    <property type="entry name" value="HTH_MERR_2"/>
    <property type="match status" value="1"/>
</dbReference>
<dbReference type="SUPFAM" id="SSF46955">
    <property type="entry name" value="Putative DNA-binding domain"/>
    <property type="match status" value="1"/>
</dbReference>
<feature type="domain" description="HTH merR-type" evidence="2">
    <location>
        <begin position="13"/>
        <end position="79"/>
    </location>
</feature>
<dbReference type="EMBL" id="AP023396">
    <property type="protein sequence ID" value="BCK54724.1"/>
    <property type="molecule type" value="Genomic_DNA"/>
</dbReference>